<gene>
    <name evidence="2" type="ORF">SERIO_v1c08200</name>
</gene>
<organism evidence="2 3">
    <name type="scientific">Spiroplasma eriocheiris</name>
    <dbReference type="NCBI Taxonomy" id="315358"/>
    <lineage>
        <taxon>Bacteria</taxon>
        <taxon>Bacillati</taxon>
        <taxon>Mycoplasmatota</taxon>
        <taxon>Mollicutes</taxon>
        <taxon>Entomoplasmatales</taxon>
        <taxon>Spiroplasmataceae</taxon>
        <taxon>Spiroplasma</taxon>
    </lineage>
</organism>
<dbReference type="AlphaFoldDB" id="A0A0H3XIR6"/>
<feature type="transmembrane region" description="Helical" evidence="1">
    <location>
        <begin position="57"/>
        <end position="76"/>
    </location>
</feature>
<dbReference type="PATRIC" id="fig|743698.3.peg.826"/>
<accession>A0A0H3XIR6</accession>
<dbReference type="KEGG" id="seri:SERIO_v1c08200"/>
<evidence type="ECO:0000313" key="3">
    <source>
        <dbReference type="Proteomes" id="UP000035661"/>
    </source>
</evidence>
<reference evidence="2 3" key="1">
    <citation type="journal article" date="2015" name="Genome Biol. Evol.">
        <title>Found and Lost: The Fates of Horizontally Acquired Genes in Arthropod-Symbiotic Spiroplasma.</title>
        <authorList>
            <person name="Lo W.S."/>
            <person name="Gasparich G.E."/>
            <person name="Kuo C.H."/>
        </authorList>
    </citation>
    <scope>NUCLEOTIDE SEQUENCE [LARGE SCALE GENOMIC DNA]</scope>
    <source>
        <strain evidence="3">TDA-040725-5</strain>
    </source>
</reference>
<evidence type="ECO:0000256" key="1">
    <source>
        <dbReference type="SAM" id="Phobius"/>
    </source>
</evidence>
<proteinExistence type="predicted"/>
<dbReference type="Proteomes" id="UP000035661">
    <property type="component" value="Chromosome"/>
</dbReference>
<protein>
    <recommendedName>
        <fullName evidence="4">Transmembrane protein</fullName>
    </recommendedName>
</protein>
<sequence>MLLETKKINQIWKQSYKLSFAIIGISILIWNLIGGYFDNYTINIVYKGDYNDYTINFFSTFTGWSNIMLLVWFLYAGICHQLENKRKLLSYPVALTVGLYITITFIIYNCLLVPTQGFPSDPRNVITTIFDHIINPLVFVIYVICFFENKQPVKSTILLKKYLAKIIGFLLIYCFYAIVRGELRRASGDRYTYFDPHAGGELANTWYPYFFLNLHDPTFGIPGLAWFFIIVAVIIGLLVGSLYLYNFLSNKMVTSKYYPKLQSQ</sequence>
<dbReference type="NCBIfam" id="NF038065">
    <property type="entry name" value="Pr6Pr"/>
    <property type="match status" value="1"/>
</dbReference>
<dbReference type="RefSeq" id="WP_047791588.1">
    <property type="nucleotide sequence ID" value="NZ_CP011856.1"/>
</dbReference>
<feature type="transmembrane region" description="Helical" evidence="1">
    <location>
        <begin position="128"/>
        <end position="147"/>
    </location>
</feature>
<evidence type="ECO:0000313" key="2">
    <source>
        <dbReference type="EMBL" id="AKM54380.1"/>
    </source>
</evidence>
<dbReference type="InterPro" id="IPR049713">
    <property type="entry name" value="Pr6Pr-like"/>
</dbReference>
<dbReference type="EMBL" id="CP011856">
    <property type="protein sequence ID" value="AKM54380.1"/>
    <property type="molecule type" value="Genomic_DNA"/>
</dbReference>
<feature type="transmembrane region" description="Helical" evidence="1">
    <location>
        <begin position="159"/>
        <end position="179"/>
    </location>
</feature>
<keyword evidence="1" id="KW-0812">Transmembrane</keyword>
<name>A0A0H3XIR6_9MOLU</name>
<keyword evidence="3" id="KW-1185">Reference proteome</keyword>
<feature type="transmembrane region" description="Helical" evidence="1">
    <location>
        <begin position="88"/>
        <end position="108"/>
    </location>
</feature>
<feature type="transmembrane region" description="Helical" evidence="1">
    <location>
        <begin position="224"/>
        <end position="248"/>
    </location>
</feature>
<keyword evidence="1" id="KW-1133">Transmembrane helix</keyword>
<feature type="transmembrane region" description="Helical" evidence="1">
    <location>
        <begin position="20"/>
        <end position="37"/>
    </location>
</feature>
<keyword evidence="1" id="KW-0472">Membrane</keyword>
<reference evidence="3" key="2">
    <citation type="submission" date="2015-06" db="EMBL/GenBank/DDBJ databases">
        <title>Complete genome sequence of Spiroplasma eriocheiris TDA-040725-5 (DSM 21848).</title>
        <authorList>
            <person name="Lo W.-S."/>
            <person name="Kuo C.-H."/>
        </authorList>
    </citation>
    <scope>NUCLEOTIDE SEQUENCE [LARGE SCALE GENOMIC DNA]</scope>
    <source>
        <strain evidence="3">TDA-040725-5</strain>
    </source>
</reference>
<evidence type="ECO:0008006" key="4">
    <source>
        <dbReference type="Google" id="ProtNLM"/>
    </source>
</evidence>